<keyword evidence="4" id="KW-0456">Lyase</keyword>
<dbReference type="PANTHER" id="PTHR43525:SF1">
    <property type="entry name" value="PROTEIN MALY"/>
    <property type="match status" value="1"/>
</dbReference>
<comment type="cofactor">
    <cofactor evidence="1">
        <name>pyridoxal 5'-phosphate</name>
        <dbReference type="ChEBI" id="CHEBI:597326"/>
    </cofactor>
</comment>
<reference evidence="7 8" key="1">
    <citation type="submission" date="2015-09" db="EMBL/GenBank/DDBJ databases">
        <title>Draft genome sequence of Kouleothrix aurantiaca JCM 19913.</title>
        <authorList>
            <person name="Hemp J."/>
        </authorList>
    </citation>
    <scope>NUCLEOTIDE SEQUENCE [LARGE SCALE GENOMIC DNA]</scope>
    <source>
        <strain evidence="7 8">COM-B</strain>
    </source>
</reference>
<protein>
    <recommendedName>
        <fullName evidence="2">cysteine-S-conjugate beta-lyase</fullName>
        <ecNumber evidence="2">4.4.1.13</ecNumber>
    </recommendedName>
</protein>
<evidence type="ECO:0000256" key="5">
    <source>
        <dbReference type="ARBA" id="ARBA00037974"/>
    </source>
</evidence>
<feature type="domain" description="Aminotransferase class I/classII large" evidence="6">
    <location>
        <begin position="40"/>
        <end position="376"/>
    </location>
</feature>
<evidence type="ECO:0000256" key="2">
    <source>
        <dbReference type="ARBA" id="ARBA00012224"/>
    </source>
</evidence>
<dbReference type="NCBIfam" id="TIGR04350">
    <property type="entry name" value="C_S_lyase_PatB"/>
    <property type="match status" value="1"/>
</dbReference>
<comment type="caution">
    <text evidence="7">The sequence shown here is derived from an EMBL/GenBank/DDBJ whole genome shotgun (WGS) entry which is preliminary data.</text>
</comment>
<dbReference type="InterPro" id="IPR027619">
    <property type="entry name" value="C-S_lyase_PatB-like"/>
</dbReference>
<dbReference type="PANTHER" id="PTHR43525">
    <property type="entry name" value="PROTEIN MALY"/>
    <property type="match status" value="1"/>
</dbReference>
<evidence type="ECO:0000256" key="1">
    <source>
        <dbReference type="ARBA" id="ARBA00001933"/>
    </source>
</evidence>
<dbReference type="AlphaFoldDB" id="A0A0P9F474"/>
<dbReference type="Gene3D" id="3.40.640.10">
    <property type="entry name" value="Type I PLP-dependent aspartate aminotransferase-like (Major domain)"/>
    <property type="match status" value="1"/>
</dbReference>
<gene>
    <name evidence="7" type="ORF">SE17_21985</name>
</gene>
<dbReference type="GO" id="GO:0030170">
    <property type="term" value="F:pyridoxal phosphate binding"/>
    <property type="evidence" value="ECO:0007669"/>
    <property type="project" value="InterPro"/>
</dbReference>
<dbReference type="SUPFAM" id="SSF53383">
    <property type="entry name" value="PLP-dependent transferases"/>
    <property type="match status" value="1"/>
</dbReference>
<dbReference type="PATRIC" id="fig|186479.3.peg.11033"/>
<dbReference type="GO" id="GO:0047804">
    <property type="term" value="F:cysteine-S-conjugate beta-lyase activity"/>
    <property type="evidence" value="ECO:0007669"/>
    <property type="project" value="UniProtKB-EC"/>
</dbReference>
<dbReference type="InterPro" id="IPR015422">
    <property type="entry name" value="PyrdxlP-dep_Trfase_small"/>
</dbReference>
<name>A0A0P9F474_9CHLR</name>
<dbReference type="Proteomes" id="UP000050509">
    <property type="component" value="Unassembled WGS sequence"/>
</dbReference>
<evidence type="ECO:0000313" key="7">
    <source>
        <dbReference type="EMBL" id="KPV51305.1"/>
    </source>
</evidence>
<keyword evidence="8" id="KW-1185">Reference proteome</keyword>
<accession>A0A0P9F474</accession>
<evidence type="ECO:0000256" key="3">
    <source>
        <dbReference type="ARBA" id="ARBA00022898"/>
    </source>
</evidence>
<dbReference type="InterPro" id="IPR015421">
    <property type="entry name" value="PyrdxlP-dep_Trfase_major"/>
</dbReference>
<comment type="similarity">
    <text evidence="5">Belongs to the class-II pyridoxal-phosphate-dependent aminotransferase family. MalY/PatB cystathionine beta-lyase subfamily.</text>
</comment>
<dbReference type="Gene3D" id="3.90.1150.10">
    <property type="entry name" value="Aspartate Aminotransferase, domain 1"/>
    <property type="match status" value="1"/>
</dbReference>
<dbReference type="CDD" id="cd00609">
    <property type="entry name" value="AAT_like"/>
    <property type="match status" value="1"/>
</dbReference>
<dbReference type="InterPro" id="IPR051798">
    <property type="entry name" value="Class-II_PLP-Dep_Aminotrans"/>
</dbReference>
<dbReference type="InterPro" id="IPR015424">
    <property type="entry name" value="PyrdxlP-dep_Trfase"/>
</dbReference>
<evidence type="ECO:0000313" key="8">
    <source>
        <dbReference type="Proteomes" id="UP000050509"/>
    </source>
</evidence>
<keyword evidence="3" id="KW-0663">Pyridoxal phosphate</keyword>
<organism evidence="7 8">
    <name type="scientific">Kouleothrix aurantiaca</name>
    <dbReference type="NCBI Taxonomy" id="186479"/>
    <lineage>
        <taxon>Bacteria</taxon>
        <taxon>Bacillati</taxon>
        <taxon>Chloroflexota</taxon>
        <taxon>Chloroflexia</taxon>
        <taxon>Chloroflexales</taxon>
        <taxon>Roseiflexineae</taxon>
        <taxon>Roseiflexaceae</taxon>
        <taxon>Kouleothrix</taxon>
    </lineage>
</organism>
<dbReference type="EC" id="4.4.1.13" evidence="2"/>
<evidence type="ECO:0000259" key="6">
    <source>
        <dbReference type="Pfam" id="PF00155"/>
    </source>
</evidence>
<dbReference type="InterPro" id="IPR004839">
    <property type="entry name" value="Aminotransferase_I/II_large"/>
</dbReference>
<proteinExistence type="inferred from homology"/>
<dbReference type="EMBL" id="LJCR01000973">
    <property type="protein sequence ID" value="KPV51305.1"/>
    <property type="molecule type" value="Genomic_DNA"/>
</dbReference>
<sequence>MITHFDELVERRSSGSAKWNYYPEDVLPMWVADMDFRTAPPIGRALRARAEHDVFGYAAPPPALAEALCARLERRFGWVVTPEQIVYYPGVVVGMNIAARAFSPGGSGMLIQPPVYPPILTAPDPCACTADLAQLVATTDGNTLRYEIDFDALEAAIGPQTTVMLLCNPHNPTGRAWSPAELARIGEICERHNLTIISDEIWSDLTLRGARHTPIASLSPELAARTVTLMAPSKTFNLPGLGFSFGVIADETMRERVKKAGAALSNVMGATAALAAYTEGDAWLEDLCAYLTANRDTLVDYLAENMPQLRTTVPEATYLAWIDCREAGIEGSPYTFFLEQAKVGLNDGAAFGPGGEGFVRMNMACPRDTLLEGLERMRRALATNRA</sequence>
<evidence type="ECO:0000256" key="4">
    <source>
        <dbReference type="ARBA" id="ARBA00023239"/>
    </source>
</evidence>
<dbReference type="Pfam" id="PF00155">
    <property type="entry name" value="Aminotran_1_2"/>
    <property type="match status" value="1"/>
</dbReference>